<evidence type="ECO:0000313" key="2">
    <source>
        <dbReference type="EMBL" id="PWA13606.1"/>
    </source>
</evidence>
<reference evidence="2 3" key="1">
    <citation type="journal article" date="2018" name="Mol. Plant">
        <title>The genome of Artemisia annua provides insight into the evolution of Asteraceae family and artemisinin biosynthesis.</title>
        <authorList>
            <person name="Shen Q."/>
            <person name="Zhang L."/>
            <person name="Liao Z."/>
            <person name="Wang S."/>
            <person name="Yan T."/>
            <person name="Shi P."/>
            <person name="Liu M."/>
            <person name="Fu X."/>
            <person name="Pan Q."/>
            <person name="Wang Y."/>
            <person name="Lv Z."/>
            <person name="Lu X."/>
            <person name="Zhang F."/>
            <person name="Jiang W."/>
            <person name="Ma Y."/>
            <person name="Chen M."/>
            <person name="Hao X."/>
            <person name="Li L."/>
            <person name="Tang Y."/>
            <person name="Lv G."/>
            <person name="Zhou Y."/>
            <person name="Sun X."/>
            <person name="Brodelius P.E."/>
            <person name="Rose J.K.C."/>
            <person name="Tang K."/>
        </authorList>
    </citation>
    <scope>NUCLEOTIDE SEQUENCE [LARGE SCALE GENOMIC DNA]</scope>
    <source>
        <strain evidence="3">cv. Huhao1</strain>
        <tissue evidence="2">Leaf</tissue>
    </source>
</reference>
<evidence type="ECO:0000313" key="3">
    <source>
        <dbReference type="Proteomes" id="UP000245207"/>
    </source>
</evidence>
<accession>A0A2U1K8F0</accession>
<proteinExistence type="predicted"/>
<keyword evidence="3" id="KW-1185">Reference proteome</keyword>
<dbReference type="AlphaFoldDB" id="A0A2U1K8F0"/>
<dbReference type="EMBL" id="PKPP01038789">
    <property type="protein sequence ID" value="PWA13606.1"/>
    <property type="molecule type" value="Genomic_DNA"/>
</dbReference>
<organism evidence="2 3">
    <name type="scientific">Artemisia annua</name>
    <name type="common">Sweet wormwood</name>
    <dbReference type="NCBI Taxonomy" id="35608"/>
    <lineage>
        <taxon>Eukaryota</taxon>
        <taxon>Viridiplantae</taxon>
        <taxon>Streptophyta</taxon>
        <taxon>Embryophyta</taxon>
        <taxon>Tracheophyta</taxon>
        <taxon>Spermatophyta</taxon>
        <taxon>Magnoliopsida</taxon>
        <taxon>eudicotyledons</taxon>
        <taxon>Gunneridae</taxon>
        <taxon>Pentapetalae</taxon>
        <taxon>asterids</taxon>
        <taxon>campanulids</taxon>
        <taxon>Asterales</taxon>
        <taxon>Asteraceae</taxon>
        <taxon>Asteroideae</taxon>
        <taxon>Anthemideae</taxon>
        <taxon>Artemisiinae</taxon>
        <taxon>Artemisia</taxon>
    </lineage>
</organism>
<feature type="region of interest" description="Disordered" evidence="1">
    <location>
        <begin position="24"/>
        <end position="48"/>
    </location>
</feature>
<sequence>MFSSFSAACDKSCEDGVLLGNSVIDDTLKEPPSQPHGPSLVADSSKPKMDALNDATNVKVHESGSTSASTSLGVKVVIPITVVEDMCQKYTNTLYGYFIGQRLAFDSLSTRGDFLSHSLNRTINDKQEC</sequence>
<comment type="caution">
    <text evidence="2">The sequence shown here is derived from an EMBL/GenBank/DDBJ whole genome shotgun (WGS) entry which is preliminary data.</text>
</comment>
<name>A0A2U1K8F0_ARTAN</name>
<gene>
    <name evidence="2" type="ORF">CTI12_AA632190</name>
</gene>
<protein>
    <submittedName>
        <fullName evidence="2">Uncharacterized protein</fullName>
    </submittedName>
</protein>
<dbReference type="Proteomes" id="UP000245207">
    <property type="component" value="Unassembled WGS sequence"/>
</dbReference>
<evidence type="ECO:0000256" key="1">
    <source>
        <dbReference type="SAM" id="MobiDB-lite"/>
    </source>
</evidence>